<dbReference type="KEGG" id="aaf:AURANDRAFT_62933"/>
<dbReference type="EMBL" id="JBBJCI010000256">
    <property type="protein sequence ID" value="KAK7236823.1"/>
    <property type="molecule type" value="Genomic_DNA"/>
</dbReference>
<keyword evidence="2" id="KW-1185">Reference proteome</keyword>
<proteinExistence type="predicted"/>
<organism evidence="1 2">
    <name type="scientific">Aureococcus anophagefferens</name>
    <name type="common">Harmful bloom alga</name>
    <dbReference type="NCBI Taxonomy" id="44056"/>
    <lineage>
        <taxon>Eukaryota</taxon>
        <taxon>Sar</taxon>
        <taxon>Stramenopiles</taxon>
        <taxon>Ochrophyta</taxon>
        <taxon>Pelagophyceae</taxon>
        <taxon>Pelagomonadales</taxon>
        <taxon>Pelagomonadaceae</taxon>
        <taxon>Aureococcus</taxon>
    </lineage>
</organism>
<accession>A0ABR1FRS7</accession>
<sequence length="326" mass="34291">MEVGGPCNGRGGLMNRSIYTLEEEPPEPREPATARLAALYRSARRKLAGLRSQEEAAVVPRGYDDELTEADDDEGVVVESGAAVDRAREADDRAALAAADAAVAAADRALGEGGAGSDHGWLQRTFARTAGLYRLRGYGGRVAVSVQLGFVAESIAADVAPGEPGAGDDPETAVADAAWLEAGEERVARLLRSLVARMERRAIAWSHVPNVPDPMLGSQGAVGLTLPFIKFAYSVSIALSVSRSSLLRWMEHSARGPAEAPALAPPPQADEPPSPEPEWPGDAVAAPPPCPEVLAADSPLAAPDEWPDSPNAPDDQQPRIVEEDCF</sequence>
<gene>
    <name evidence="1" type="ORF">SO694_00092045</name>
</gene>
<reference evidence="1 2" key="1">
    <citation type="submission" date="2024-03" db="EMBL/GenBank/DDBJ databases">
        <title>Aureococcus anophagefferens CCMP1851 and Kratosvirus quantuckense: Draft genome of a second virus-susceptible host strain in the model system.</title>
        <authorList>
            <person name="Chase E."/>
            <person name="Truchon A.R."/>
            <person name="Schepens W."/>
            <person name="Wilhelm S.W."/>
        </authorList>
    </citation>
    <scope>NUCLEOTIDE SEQUENCE [LARGE SCALE GENOMIC DNA]</scope>
    <source>
        <strain evidence="1 2">CCMP1851</strain>
    </source>
</reference>
<protein>
    <submittedName>
        <fullName evidence="1">Uncharacterized protein</fullName>
    </submittedName>
</protein>
<evidence type="ECO:0000313" key="2">
    <source>
        <dbReference type="Proteomes" id="UP001363151"/>
    </source>
</evidence>
<name>A0ABR1FRS7_AURAN</name>
<comment type="caution">
    <text evidence="1">The sequence shown here is derived from an EMBL/GenBank/DDBJ whole genome shotgun (WGS) entry which is preliminary data.</text>
</comment>
<dbReference type="Proteomes" id="UP001363151">
    <property type="component" value="Unassembled WGS sequence"/>
</dbReference>
<evidence type="ECO:0000313" key="1">
    <source>
        <dbReference type="EMBL" id="KAK7236823.1"/>
    </source>
</evidence>